<dbReference type="GO" id="GO:0051787">
    <property type="term" value="F:misfolded protein binding"/>
    <property type="evidence" value="ECO:0007669"/>
    <property type="project" value="TreeGrafter"/>
</dbReference>
<dbReference type="PRINTS" id="PR00625">
    <property type="entry name" value="JDOMAIN"/>
</dbReference>
<dbReference type="Gene3D" id="1.10.287.110">
    <property type="entry name" value="DnaJ domain"/>
    <property type="match status" value="1"/>
</dbReference>
<dbReference type="InterPro" id="IPR051948">
    <property type="entry name" value="Hsp70_co-chaperone_J-domain"/>
</dbReference>
<dbReference type="InterPro" id="IPR001623">
    <property type="entry name" value="DnaJ_domain"/>
</dbReference>
<dbReference type="PANTHER" id="PTHR44360">
    <property type="entry name" value="DNAJ HOMOLOG SUBFAMILY B MEMBER 9"/>
    <property type="match status" value="1"/>
</dbReference>
<feature type="domain" description="J" evidence="7">
    <location>
        <begin position="19"/>
        <end position="69"/>
    </location>
</feature>
<evidence type="ECO:0000256" key="5">
    <source>
        <dbReference type="ARBA" id="ARBA00046365"/>
    </source>
</evidence>
<feature type="chain" id="PRO_5017000387" description="DnaJ homolog subfamily B member 9" evidence="6">
    <location>
        <begin position="17"/>
        <end position="70"/>
    </location>
</feature>
<reference evidence="8 9" key="1">
    <citation type="submission" date="2014-10" db="EMBL/GenBank/DDBJ databases">
        <title>Draft genome of the hookworm Ancylostoma caninum.</title>
        <authorList>
            <person name="Mitreva M."/>
        </authorList>
    </citation>
    <scope>NUCLEOTIDE SEQUENCE [LARGE SCALE GENOMIC DNA]</scope>
    <source>
        <strain evidence="8 9">Baltimore</strain>
    </source>
</reference>
<comment type="caution">
    <text evidence="8">The sequence shown here is derived from an EMBL/GenBank/DDBJ whole genome shotgun (WGS) entry which is preliminary data.</text>
</comment>
<keyword evidence="9" id="KW-1185">Reference proteome</keyword>
<dbReference type="SMART" id="SM00271">
    <property type="entry name" value="DnaJ"/>
    <property type="match status" value="1"/>
</dbReference>
<dbReference type="EMBL" id="JOJR01000331">
    <property type="protein sequence ID" value="RCN39570.1"/>
    <property type="molecule type" value="Genomic_DNA"/>
</dbReference>
<evidence type="ECO:0000256" key="4">
    <source>
        <dbReference type="ARBA" id="ARBA00045428"/>
    </source>
</evidence>
<dbReference type="Pfam" id="PF00226">
    <property type="entry name" value="DnaJ"/>
    <property type="match status" value="1"/>
</dbReference>
<dbReference type="STRING" id="29170.A0A368G981"/>
<dbReference type="PROSITE" id="PS50076">
    <property type="entry name" value="DNAJ_2"/>
    <property type="match status" value="1"/>
</dbReference>
<keyword evidence="1" id="KW-0143">Chaperone</keyword>
<dbReference type="GO" id="GO:0036503">
    <property type="term" value="P:ERAD pathway"/>
    <property type="evidence" value="ECO:0007669"/>
    <property type="project" value="TreeGrafter"/>
</dbReference>
<comment type="function">
    <text evidence="4">Co-chaperone for Hsp70 protein HSPA5/BiP that acts as a key repressor of the ERN1/IRE1-mediated unfolded protein response (UPR). J domain-containing co-chaperones stimulate the ATPase activity of Hsp70 proteins and are required for efficient substrate recognition by Hsp70 proteins. In the unstressed endoplasmic reticulum, interacts with the luminal region of ERN1/IRE1 and selectively recruits HSPA5/BiP: HSPA5/BiP disrupts the dimerization of the active ERN1/IRE1 luminal region, thereby inactivating ERN1/IRE1. Also involved in endoplasmic reticulum-associated degradation (ERAD) of misfolded proteins. Required for survival of B-cell progenitors and normal antibody production.</text>
</comment>
<name>A0A368G981_ANCCA</name>
<dbReference type="CDD" id="cd06257">
    <property type="entry name" value="DnaJ"/>
    <property type="match status" value="1"/>
</dbReference>
<sequence length="70" mass="8239">MRIPLLFLVLTVVVIADEDYYKLLGIERDADDRTIRKAFKKLAIQKHPDKNKIMIEIENNYINFGDLNTM</sequence>
<gene>
    <name evidence="8" type="ORF">ANCCAN_14513</name>
</gene>
<evidence type="ECO:0000313" key="8">
    <source>
        <dbReference type="EMBL" id="RCN39570.1"/>
    </source>
</evidence>
<comment type="subunit">
    <text evidence="5">Interacts with HSPA5/BiP; interaction is direct. Interacts with ERN1/IRE1 (via the luminal region). Interacts with DERL1.</text>
</comment>
<evidence type="ECO:0000256" key="2">
    <source>
        <dbReference type="ARBA" id="ARBA00040158"/>
    </source>
</evidence>
<feature type="signal peptide" evidence="6">
    <location>
        <begin position="1"/>
        <end position="16"/>
    </location>
</feature>
<dbReference type="PANTHER" id="PTHR44360:SF1">
    <property type="entry name" value="DNAJ HOMOLOG SUBFAMILY B MEMBER 9"/>
    <property type="match status" value="1"/>
</dbReference>
<keyword evidence="6" id="KW-0732">Signal</keyword>
<dbReference type="AlphaFoldDB" id="A0A368G981"/>
<evidence type="ECO:0000313" key="9">
    <source>
        <dbReference type="Proteomes" id="UP000252519"/>
    </source>
</evidence>
<evidence type="ECO:0000256" key="3">
    <source>
        <dbReference type="ARBA" id="ARBA00041533"/>
    </source>
</evidence>
<proteinExistence type="predicted"/>
<evidence type="ECO:0000256" key="1">
    <source>
        <dbReference type="ARBA" id="ARBA00023186"/>
    </source>
</evidence>
<evidence type="ECO:0000259" key="7">
    <source>
        <dbReference type="PROSITE" id="PS50076"/>
    </source>
</evidence>
<dbReference type="SUPFAM" id="SSF46565">
    <property type="entry name" value="Chaperone J-domain"/>
    <property type="match status" value="1"/>
</dbReference>
<dbReference type="GO" id="GO:0051087">
    <property type="term" value="F:protein-folding chaperone binding"/>
    <property type="evidence" value="ECO:0007669"/>
    <property type="project" value="TreeGrafter"/>
</dbReference>
<dbReference type="Proteomes" id="UP000252519">
    <property type="component" value="Unassembled WGS sequence"/>
</dbReference>
<dbReference type="InterPro" id="IPR036869">
    <property type="entry name" value="J_dom_sf"/>
</dbReference>
<dbReference type="GO" id="GO:0005783">
    <property type="term" value="C:endoplasmic reticulum"/>
    <property type="evidence" value="ECO:0007669"/>
    <property type="project" value="TreeGrafter"/>
</dbReference>
<organism evidence="8 9">
    <name type="scientific">Ancylostoma caninum</name>
    <name type="common">Dog hookworm</name>
    <dbReference type="NCBI Taxonomy" id="29170"/>
    <lineage>
        <taxon>Eukaryota</taxon>
        <taxon>Metazoa</taxon>
        <taxon>Ecdysozoa</taxon>
        <taxon>Nematoda</taxon>
        <taxon>Chromadorea</taxon>
        <taxon>Rhabditida</taxon>
        <taxon>Rhabditina</taxon>
        <taxon>Rhabditomorpha</taxon>
        <taxon>Strongyloidea</taxon>
        <taxon>Ancylostomatidae</taxon>
        <taxon>Ancylostomatinae</taxon>
        <taxon>Ancylostoma</taxon>
    </lineage>
</organism>
<dbReference type="OrthoDB" id="10250354at2759"/>
<protein>
    <recommendedName>
        <fullName evidence="2">DnaJ homolog subfamily B member 9</fullName>
    </recommendedName>
    <alternativeName>
        <fullName evidence="3">Endoplasmic reticulum DNA J domain-containing protein 4</fullName>
    </alternativeName>
</protein>
<evidence type="ECO:0000256" key="6">
    <source>
        <dbReference type="SAM" id="SignalP"/>
    </source>
</evidence>
<accession>A0A368G981</accession>